<reference evidence="2" key="1">
    <citation type="submission" date="2016-10" db="EMBL/GenBank/DDBJ databases">
        <authorList>
            <person name="Varghese N."/>
            <person name="Submissions S."/>
        </authorList>
    </citation>
    <scope>NUCLEOTIDE SEQUENCE [LARGE SCALE GENOMIC DNA]</scope>
    <source>
        <strain evidence="2">LP51</strain>
    </source>
</reference>
<dbReference type="EMBL" id="FOOT01000001">
    <property type="protein sequence ID" value="SFF88967.1"/>
    <property type="molecule type" value="Genomic_DNA"/>
</dbReference>
<dbReference type="STRING" id="1436961.SAMN05421739_101259"/>
<dbReference type="RefSeq" id="WP_092098241.1">
    <property type="nucleotide sequence ID" value="NZ_FOOT01000001.1"/>
</dbReference>
<gene>
    <name evidence="1" type="ORF">SAMN05421739_101259</name>
</gene>
<proteinExistence type="predicted"/>
<organism evidence="1 2">
    <name type="scientific">Pontibacter chinhatensis</name>
    <dbReference type="NCBI Taxonomy" id="1436961"/>
    <lineage>
        <taxon>Bacteria</taxon>
        <taxon>Pseudomonadati</taxon>
        <taxon>Bacteroidota</taxon>
        <taxon>Cytophagia</taxon>
        <taxon>Cytophagales</taxon>
        <taxon>Hymenobacteraceae</taxon>
        <taxon>Pontibacter</taxon>
    </lineage>
</organism>
<accession>A0A1I2MHG4</accession>
<keyword evidence="2" id="KW-1185">Reference proteome</keyword>
<dbReference type="Proteomes" id="UP000198724">
    <property type="component" value="Unassembled WGS sequence"/>
</dbReference>
<name>A0A1I2MHG4_9BACT</name>
<evidence type="ECO:0000313" key="1">
    <source>
        <dbReference type="EMBL" id="SFF88967.1"/>
    </source>
</evidence>
<dbReference type="AlphaFoldDB" id="A0A1I2MHG4"/>
<evidence type="ECO:0000313" key="2">
    <source>
        <dbReference type="Proteomes" id="UP000198724"/>
    </source>
</evidence>
<protein>
    <submittedName>
        <fullName evidence="1">Uncharacterized protein</fullName>
    </submittedName>
</protein>
<sequence length="66" mass="7821">MAISIDNLRKGKKYKLTNHGETFEFQVLEMPTDNEYRVKDLLTLDTFLLHDLLKYGRGKDFDLEEL</sequence>
<dbReference type="OrthoDB" id="853687at2"/>